<dbReference type="AlphaFoldDB" id="A0AAV4UEX5"/>
<dbReference type="EMBL" id="BPLQ01011182">
    <property type="protein sequence ID" value="GIY56301.1"/>
    <property type="molecule type" value="Genomic_DNA"/>
</dbReference>
<gene>
    <name evidence="1" type="ORF">CDAR_302391</name>
</gene>
<comment type="caution">
    <text evidence="1">The sequence shown here is derived from an EMBL/GenBank/DDBJ whole genome shotgun (WGS) entry which is preliminary data.</text>
</comment>
<reference evidence="1 2" key="1">
    <citation type="submission" date="2021-06" db="EMBL/GenBank/DDBJ databases">
        <title>Caerostris darwini draft genome.</title>
        <authorList>
            <person name="Kono N."/>
            <person name="Arakawa K."/>
        </authorList>
    </citation>
    <scope>NUCLEOTIDE SEQUENCE [LARGE SCALE GENOMIC DNA]</scope>
</reference>
<sequence length="185" mass="21274">MTWTVGARNCAANVTACWPHGFQPFPLKRAIQKCKQIFFKTHHWGFRIRFWMQIHPEDGEWGFFHPNFGPCIKNCPREKNKQRALIVYKQTAARFTAVSFCETCRIQTSALSPAKIPAKLIFSRAACFAISAGQSHNALGGAPAYQARRNQQRIRRDSFYWIRSPTLFANRDPPIVKLFVWNVGT</sequence>
<evidence type="ECO:0000313" key="2">
    <source>
        <dbReference type="Proteomes" id="UP001054837"/>
    </source>
</evidence>
<name>A0AAV4UEX5_9ARAC</name>
<organism evidence="1 2">
    <name type="scientific">Caerostris darwini</name>
    <dbReference type="NCBI Taxonomy" id="1538125"/>
    <lineage>
        <taxon>Eukaryota</taxon>
        <taxon>Metazoa</taxon>
        <taxon>Ecdysozoa</taxon>
        <taxon>Arthropoda</taxon>
        <taxon>Chelicerata</taxon>
        <taxon>Arachnida</taxon>
        <taxon>Araneae</taxon>
        <taxon>Araneomorphae</taxon>
        <taxon>Entelegynae</taxon>
        <taxon>Araneoidea</taxon>
        <taxon>Araneidae</taxon>
        <taxon>Caerostris</taxon>
    </lineage>
</organism>
<protein>
    <submittedName>
        <fullName evidence="1">Uncharacterized protein</fullName>
    </submittedName>
</protein>
<evidence type="ECO:0000313" key="1">
    <source>
        <dbReference type="EMBL" id="GIY56301.1"/>
    </source>
</evidence>
<proteinExistence type="predicted"/>
<accession>A0AAV4UEX5</accession>
<dbReference type="Proteomes" id="UP001054837">
    <property type="component" value="Unassembled WGS sequence"/>
</dbReference>
<keyword evidence="2" id="KW-1185">Reference proteome</keyword>